<organism evidence="1 2">
    <name type="scientific">Cetraspora pellucida</name>
    <dbReference type="NCBI Taxonomy" id="1433469"/>
    <lineage>
        <taxon>Eukaryota</taxon>
        <taxon>Fungi</taxon>
        <taxon>Fungi incertae sedis</taxon>
        <taxon>Mucoromycota</taxon>
        <taxon>Glomeromycotina</taxon>
        <taxon>Glomeromycetes</taxon>
        <taxon>Diversisporales</taxon>
        <taxon>Gigasporaceae</taxon>
        <taxon>Cetraspora</taxon>
    </lineage>
</organism>
<reference evidence="1" key="1">
    <citation type="submission" date="2021-06" db="EMBL/GenBank/DDBJ databases">
        <authorList>
            <person name="Kallberg Y."/>
            <person name="Tangrot J."/>
            <person name="Rosling A."/>
        </authorList>
    </citation>
    <scope>NUCLEOTIDE SEQUENCE</scope>
    <source>
        <strain evidence="1">28 12/20/2015</strain>
    </source>
</reference>
<dbReference type="Proteomes" id="UP000789366">
    <property type="component" value="Unassembled WGS sequence"/>
</dbReference>
<evidence type="ECO:0000313" key="1">
    <source>
        <dbReference type="EMBL" id="CAG8787860.1"/>
    </source>
</evidence>
<proteinExistence type="predicted"/>
<sequence length="205" mass="24300">IDTNINQRFINLNNYLNNEFGKINNLNQIINTNIENTNQRIFDNNQNLNINFANLFQRINNNNENIGTSFNRLNEILNNMDQNINNINFDNTRLDNYMITLENLQNQLIPRNDNYETLFNNFRNDIRTMVFNQLNANQREILQRIIRVQQPKRMSITQRRTWNFQMPRTQRSPRQITGTIMTDLEIHSQSGSSVGRAEYNPESSG</sequence>
<comment type="caution">
    <text evidence="1">The sequence shown here is derived from an EMBL/GenBank/DDBJ whole genome shotgun (WGS) entry which is preliminary data.</text>
</comment>
<name>A0ACA9RCG5_9GLOM</name>
<gene>
    <name evidence="1" type="ORF">SPELUC_LOCUS16966</name>
</gene>
<accession>A0ACA9RCG5</accession>
<dbReference type="EMBL" id="CAJVPW010066159">
    <property type="protein sequence ID" value="CAG8787860.1"/>
    <property type="molecule type" value="Genomic_DNA"/>
</dbReference>
<evidence type="ECO:0000313" key="2">
    <source>
        <dbReference type="Proteomes" id="UP000789366"/>
    </source>
</evidence>
<protein>
    <submittedName>
        <fullName evidence="1">17546_t:CDS:1</fullName>
    </submittedName>
</protein>
<feature type="non-terminal residue" evidence="1">
    <location>
        <position position="205"/>
    </location>
</feature>
<feature type="non-terminal residue" evidence="1">
    <location>
        <position position="1"/>
    </location>
</feature>
<keyword evidence="2" id="KW-1185">Reference proteome</keyword>